<evidence type="ECO:0000259" key="1">
    <source>
        <dbReference type="SMART" id="SM00382"/>
    </source>
</evidence>
<dbReference type="RefSeq" id="WP_316738816.1">
    <property type="nucleotide sequence ID" value="NZ_JARAKF010000006.1"/>
</dbReference>
<keyword evidence="3" id="KW-1185">Reference proteome</keyword>
<evidence type="ECO:0000313" key="2">
    <source>
        <dbReference type="EMBL" id="MDU9001931.1"/>
    </source>
</evidence>
<dbReference type="InterPro" id="IPR003593">
    <property type="entry name" value="AAA+_ATPase"/>
</dbReference>
<dbReference type="InterPro" id="IPR027417">
    <property type="entry name" value="P-loop_NTPase"/>
</dbReference>
<organism evidence="2 3">
    <name type="scientific">Streptomyces mirabilis</name>
    <dbReference type="NCBI Taxonomy" id="68239"/>
    <lineage>
        <taxon>Bacteria</taxon>
        <taxon>Bacillati</taxon>
        <taxon>Actinomycetota</taxon>
        <taxon>Actinomycetes</taxon>
        <taxon>Kitasatosporales</taxon>
        <taxon>Streptomycetaceae</taxon>
        <taxon>Streptomyces</taxon>
    </lineage>
</organism>
<feature type="domain" description="AAA+ ATPase" evidence="1">
    <location>
        <begin position="299"/>
        <end position="428"/>
    </location>
</feature>
<dbReference type="Gene3D" id="3.40.50.300">
    <property type="entry name" value="P-loop containing nucleotide triphosphate hydrolases"/>
    <property type="match status" value="1"/>
</dbReference>
<evidence type="ECO:0000313" key="3">
    <source>
        <dbReference type="Proteomes" id="UP001257627"/>
    </source>
</evidence>
<gene>
    <name evidence="2" type="ORF">PU648_59085</name>
</gene>
<dbReference type="Pfam" id="PF09848">
    <property type="entry name" value="SLFN-g3_helicase"/>
    <property type="match status" value="1"/>
</dbReference>
<dbReference type="SMART" id="SM00382">
    <property type="entry name" value="AAA"/>
    <property type="match status" value="1"/>
</dbReference>
<protein>
    <submittedName>
        <fullName evidence="2">DUF2075 domain-containing protein</fullName>
    </submittedName>
</protein>
<dbReference type="SUPFAM" id="SSF52540">
    <property type="entry name" value="P-loop containing nucleoside triphosphate hydrolases"/>
    <property type="match status" value="1"/>
</dbReference>
<dbReference type="Proteomes" id="UP001257627">
    <property type="component" value="Unassembled WGS sequence"/>
</dbReference>
<sequence>MSVPGFRVISVLTRPAGLPLFADMPPPAHGVSCCPGDCFVSLLRMSARAVAEAAGAGSLVESLATQFQFTYGFEAGVSEKRSWGNSLPALAHTLLDAGLGDVEVLIEYPVPLSSYRVDALLVGAYPVTGEPSYVVVELKQWTAVELVPDAEDLVTVQGMGNTARLHPIAQVRRYCDHIADFTKSLHGHEHRISGAAFLHNATDFGVDGLFDLESDAYGQLFTASSKGKFQDFLTERFAAVSGAHAADALHPEQIAPSKQLMAVAAQEIQERSQFNLLNEQQVAYSLVMRAVKKAKQADFKEVIVVTGGPGSGKSVIALEVLGELYRTGVTAIHATGSKSFTTTLQKVAGKGSTRIRKLFGYFNHFTHAEKNGLDVLVCDEAHRIRESSNHRFTPKDKRSNRRQIEELLDAARIPVFLLDEHQVVRPGEMGTVDEIDRVAKAKGLTVRHVNLDGQFRCGGSRAYEQWVLRLLGLIPGGPLPFEGDDHFTLTVAETPQELEAILRSHQEAGLQARMTAGFCWPWSEPVVDEAKNFVGLVDDVHLPQWDFKRPWNVQGDRAIGGYPSKNFWATDPAGFTQVGCIYTAQGFEYDVSGVIFGPDLVWRNGVWVAEKKSSKDTVVARAPEHEFAHLIRNTYKVLLTRGMQGTVLFSTDQETREMLRSLVRST</sequence>
<dbReference type="CDD" id="cd00009">
    <property type="entry name" value="AAA"/>
    <property type="match status" value="1"/>
</dbReference>
<dbReference type="InterPro" id="IPR018647">
    <property type="entry name" value="SLFN_3-like_DNA/RNA_helicase"/>
</dbReference>
<name>A0ABU3V6W8_9ACTN</name>
<dbReference type="EMBL" id="JARAKF010000006">
    <property type="protein sequence ID" value="MDU9001931.1"/>
    <property type="molecule type" value="Genomic_DNA"/>
</dbReference>
<comment type="caution">
    <text evidence="2">The sequence shown here is derived from an EMBL/GenBank/DDBJ whole genome shotgun (WGS) entry which is preliminary data.</text>
</comment>
<reference evidence="2 3" key="1">
    <citation type="submission" date="2023-02" db="EMBL/GenBank/DDBJ databases">
        <authorList>
            <person name="Maleckis M."/>
        </authorList>
    </citation>
    <scope>NUCLEOTIDE SEQUENCE [LARGE SCALE GENOMIC DNA]</scope>
    <source>
        <strain evidence="2 3">P8-A2</strain>
    </source>
</reference>
<proteinExistence type="predicted"/>
<accession>A0ABU3V6W8</accession>